<keyword evidence="3" id="KW-1185">Reference proteome</keyword>
<feature type="transmembrane region" description="Helical" evidence="1">
    <location>
        <begin position="25"/>
        <end position="42"/>
    </location>
</feature>
<name>A0ABV5P1C3_9ACTN</name>
<keyword evidence="1" id="KW-0472">Membrane</keyword>
<evidence type="ECO:0008006" key="4">
    <source>
        <dbReference type="Google" id="ProtNLM"/>
    </source>
</evidence>
<organism evidence="2 3">
    <name type="scientific">Nonomuraea salmonea</name>
    <dbReference type="NCBI Taxonomy" id="46181"/>
    <lineage>
        <taxon>Bacteria</taxon>
        <taxon>Bacillati</taxon>
        <taxon>Actinomycetota</taxon>
        <taxon>Actinomycetes</taxon>
        <taxon>Streptosporangiales</taxon>
        <taxon>Streptosporangiaceae</taxon>
        <taxon>Nonomuraea</taxon>
    </lineage>
</organism>
<comment type="caution">
    <text evidence="2">The sequence shown here is derived from an EMBL/GenBank/DDBJ whole genome shotgun (WGS) entry which is preliminary data.</text>
</comment>
<sequence>MLLLGAAAGAQQAAGGYTGAHALVAAALLVALAARPLLRAALRFEPRA</sequence>
<dbReference type="EMBL" id="JBHMCF010000049">
    <property type="protein sequence ID" value="MFB9476373.1"/>
    <property type="molecule type" value="Genomic_DNA"/>
</dbReference>
<keyword evidence="1" id="KW-1133">Transmembrane helix</keyword>
<gene>
    <name evidence="2" type="ORF">ACFFR3_43340</name>
</gene>
<dbReference type="Proteomes" id="UP001589568">
    <property type="component" value="Unassembled WGS sequence"/>
</dbReference>
<keyword evidence="1" id="KW-0812">Transmembrane</keyword>
<accession>A0ABV5P1C3</accession>
<evidence type="ECO:0000256" key="1">
    <source>
        <dbReference type="SAM" id="Phobius"/>
    </source>
</evidence>
<dbReference type="RefSeq" id="WP_345409163.1">
    <property type="nucleotide sequence ID" value="NZ_BAAAXS010000001.1"/>
</dbReference>
<proteinExistence type="predicted"/>
<reference evidence="2 3" key="1">
    <citation type="submission" date="2024-09" db="EMBL/GenBank/DDBJ databases">
        <authorList>
            <person name="Sun Q."/>
            <person name="Mori K."/>
        </authorList>
    </citation>
    <scope>NUCLEOTIDE SEQUENCE [LARGE SCALE GENOMIC DNA]</scope>
    <source>
        <strain evidence="2 3">JCM 3324</strain>
    </source>
</reference>
<protein>
    <recommendedName>
        <fullName evidence="4">MFS transporter</fullName>
    </recommendedName>
</protein>
<evidence type="ECO:0000313" key="3">
    <source>
        <dbReference type="Proteomes" id="UP001589568"/>
    </source>
</evidence>
<evidence type="ECO:0000313" key="2">
    <source>
        <dbReference type="EMBL" id="MFB9476373.1"/>
    </source>
</evidence>